<dbReference type="InterPro" id="IPR000073">
    <property type="entry name" value="AB_hydrolase_1"/>
</dbReference>
<dbReference type="EMBL" id="PRLM01000006">
    <property type="protein sequence ID" value="RYC74453.1"/>
    <property type="molecule type" value="Genomic_DNA"/>
</dbReference>
<protein>
    <submittedName>
        <fullName evidence="2">Lipase 1</fullName>
        <ecNumber evidence="2">3.1.1.3</ecNumber>
    </submittedName>
</protein>
<proteinExistence type="predicted"/>
<keyword evidence="2" id="KW-0378">Hydrolase</keyword>
<gene>
    <name evidence="2" type="primary">lip1</name>
    <name evidence="2" type="ORF">G3RUM_00608</name>
</gene>
<name>A0ABY0FMN9_9BACT</name>
<dbReference type="GO" id="GO:0004806">
    <property type="term" value="F:triacylglycerol lipase activity"/>
    <property type="evidence" value="ECO:0007669"/>
    <property type="project" value="UniProtKB-EC"/>
</dbReference>
<dbReference type="PANTHER" id="PTHR43798:SF33">
    <property type="entry name" value="HYDROLASE, PUTATIVE (AFU_ORTHOLOGUE AFUA_2G14860)-RELATED"/>
    <property type="match status" value="1"/>
</dbReference>
<evidence type="ECO:0000259" key="1">
    <source>
        <dbReference type="Pfam" id="PF00561"/>
    </source>
</evidence>
<feature type="domain" description="AB hydrolase-1" evidence="1">
    <location>
        <begin position="26"/>
        <end position="138"/>
    </location>
</feature>
<dbReference type="InterPro" id="IPR050266">
    <property type="entry name" value="AB_hydrolase_sf"/>
</dbReference>
<keyword evidence="3" id="KW-1185">Reference proteome</keyword>
<evidence type="ECO:0000313" key="3">
    <source>
        <dbReference type="Proteomes" id="UP001191019"/>
    </source>
</evidence>
<sequence>MASLFQKKLTLKKTHDFCAVKQPKLTVVFIHGIASDSSTFNNAIKYLEGTTSLRDIRFVTFDLLGSGKSYASDELNYDYKDQLEALHNSIEKLKLTTPLVLVGHSMGTFIATRYADTYKKSVKHLILISPPIYTEKDLENPAFAAAIKVFRDAVSVKNRKILEEKAFNSSMEKIVLDKKNYKTLANLKTYATLICGDADQFIAAFNLPKVLAENPKYLTAIKTIGRHGVSRDKYSKMVNVLEKILNA</sequence>
<evidence type="ECO:0000313" key="2">
    <source>
        <dbReference type="EMBL" id="RYC74453.1"/>
    </source>
</evidence>
<organism evidence="2 3">
    <name type="scientific">Candidatus Nanosyncoccus alces</name>
    <dbReference type="NCBI Taxonomy" id="2171997"/>
    <lineage>
        <taxon>Bacteria</taxon>
        <taxon>Candidatus Saccharimonadota</taxon>
        <taxon>Candidatus Nanosyncoccalia</taxon>
        <taxon>Candidatus Nanosyncoccales</taxon>
        <taxon>Candidatus Nanosyncoccaceae</taxon>
        <taxon>Candidatus Nanosyncoccus</taxon>
    </lineage>
</organism>
<dbReference type="PANTHER" id="PTHR43798">
    <property type="entry name" value="MONOACYLGLYCEROL LIPASE"/>
    <property type="match status" value="1"/>
</dbReference>
<dbReference type="SUPFAM" id="SSF53474">
    <property type="entry name" value="alpha/beta-Hydrolases"/>
    <property type="match status" value="1"/>
</dbReference>
<accession>A0ABY0FMN9</accession>
<dbReference type="EC" id="3.1.1.3" evidence="2"/>
<comment type="caution">
    <text evidence="2">The sequence shown here is derived from an EMBL/GenBank/DDBJ whole genome shotgun (WGS) entry which is preliminary data.</text>
</comment>
<reference evidence="2 3" key="1">
    <citation type="journal article" date="2018" name="bioRxiv">
        <title>Evidence of independent acquisition and adaption of ultra-small bacteria to human hosts across the highly diverse yet reduced genomes of the phylum Saccharibacteria.</title>
        <authorList>
            <person name="McLean J.S."/>
            <person name="Bor B."/>
            <person name="To T.T."/>
            <person name="Liu Q."/>
            <person name="Kearns K.A."/>
            <person name="Solden L.M."/>
            <person name="Wrighton K.C."/>
            <person name="He X."/>
            <person name="Shi W."/>
        </authorList>
    </citation>
    <scope>NUCLEOTIDE SEQUENCE [LARGE SCALE GENOMIC DNA]</scope>
    <source>
        <strain evidence="2 3">TM7_G3_2_Rum_HOT_351B</strain>
    </source>
</reference>
<dbReference type="Proteomes" id="UP001191019">
    <property type="component" value="Unassembled WGS sequence"/>
</dbReference>
<reference evidence="2 3" key="2">
    <citation type="journal article" date="2020" name="Cell Rep.">
        <title>Acquisition and Adaptation of Ultra-small Parasitic Reduced Genome Bacteria to Mammalian Hosts.</title>
        <authorList>
            <person name="McLean J.S."/>
            <person name="Bor B."/>
            <person name="Kerns K.A."/>
            <person name="Liu Q."/>
            <person name="To T.T."/>
            <person name="Solden L."/>
            <person name="Hendrickson E.L."/>
            <person name="Wrighton K."/>
            <person name="Shi W."/>
            <person name="He X."/>
        </authorList>
    </citation>
    <scope>NUCLEOTIDE SEQUENCE [LARGE SCALE GENOMIC DNA]</scope>
    <source>
        <strain evidence="2 3">TM7_G3_2_Rum_HOT_351B</strain>
    </source>
</reference>
<dbReference type="InterPro" id="IPR029058">
    <property type="entry name" value="AB_hydrolase_fold"/>
</dbReference>
<dbReference type="Pfam" id="PF00561">
    <property type="entry name" value="Abhydrolase_1"/>
    <property type="match status" value="1"/>
</dbReference>
<dbReference type="Gene3D" id="3.40.50.1820">
    <property type="entry name" value="alpha/beta hydrolase"/>
    <property type="match status" value="1"/>
</dbReference>
<dbReference type="RefSeq" id="WP_129735248.1">
    <property type="nucleotide sequence ID" value="NZ_PRLM01000006.1"/>
</dbReference>